<accession>A0AAQ0BP45</accession>
<dbReference type="Proteomes" id="UP000594500">
    <property type="component" value="Chromosome"/>
</dbReference>
<proteinExistence type="predicted"/>
<gene>
    <name evidence="1" type="ORF">IMO34_07525</name>
</gene>
<dbReference type="AlphaFoldDB" id="A0AAQ0BP45"/>
<dbReference type="GeneID" id="57503830"/>
<name>A0AAQ0BP45_RAOTE</name>
<protein>
    <submittedName>
        <fullName evidence="1">Uncharacterized protein</fullName>
    </submittedName>
</protein>
<reference evidence="1 2" key="1">
    <citation type="submission" date="2020-10" db="EMBL/GenBank/DDBJ databases">
        <title>Resistance determinants and their genetic context in bacteria from a longitudinal study of pigs reared under conventional and antibiotic-free husbandry practices.</title>
        <authorList>
            <person name="Poulin-Laprade D."/>
            <person name="Brouard J.-S."/>
            <person name="Gagnon N."/>
            <person name="Turcotte A."/>
            <person name="Langlois A."/>
            <person name="Matte J.J."/>
            <person name="Carrillo C.D."/>
            <person name="Zaheer R."/>
            <person name="McAllister T."/>
            <person name="Topp E."/>
            <person name="Talbot G."/>
        </authorList>
    </citation>
    <scope>NUCLEOTIDE SEQUENCE [LARGE SCALE GENOMIC DNA]</scope>
    <source>
        <strain evidence="1 2">Res13-Abat-PEB01-P1-04-A</strain>
    </source>
</reference>
<dbReference type="EMBL" id="CP062916">
    <property type="protein sequence ID" value="QPF10238.1"/>
    <property type="molecule type" value="Genomic_DNA"/>
</dbReference>
<sequence length="62" mass="7290">MLLTRTVGAPLIGGTRVFLQQTWLVTPCQMLRPARYGDWLHPEFGKDDKDNDIDYQYNYEEL</sequence>
<evidence type="ECO:0000313" key="2">
    <source>
        <dbReference type="Proteomes" id="UP000594500"/>
    </source>
</evidence>
<evidence type="ECO:0000313" key="1">
    <source>
        <dbReference type="EMBL" id="QPF10238.1"/>
    </source>
</evidence>
<dbReference type="RefSeq" id="WP_155397529.1">
    <property type="nucleotide sequence ID" value="NZ_BJNO01000003.1"/>
</dbReference>
<organism evidence="1 2">
    <name type="scientific">Raoultella terrigena</name>
    <name type="common">Klebsiella terrigena</name>
    <dbReference type="NCBI Taxonomy" id="577"/>
    <lineage>
        <taxon>Bacteria</taxon>
        <taxon>Pseudomonadati</taxon>
        <taxon>Pseudomonadota</taxon>
        <taxon>Gammaproteobacteria</taxon>
        <taxon>Enterobacterales</taxon>
        <taxon>Enterobacteriaceae</taxon>
        <taxon>Klebsiella/Raoultella group</taxon>
        <taxon>Raoultella</taxon>
    </lineage>
</organism>